<dbReference type="PROSITE" id="PS50930">
    <property type="entry name" value="HTH_LYTTR"/>
    <property type="match status" value="1"/>
</dbReference>
<dbReference type="AlphaFoldDB" id="A0A0D8J9D1"/>
<dbReference type="InterPro" id="IPR011006">
    <property type="entry name" value="CheY-like_superfamily"/>
</dbReference>
<dbReference type="FunFam" id="3.40.50.2300:FF:000361">
    <property type="entry name" value="Two-component system response regulator"/>
    <property type="match status" value="1"/>
</dbReference>
<evidence type="ECO:0000259" key="2">
    <source>
        <dbReference type="PROSITE" id="PS50110"/>
    </source>
</evidence>
<dbReference type="GO" id="GO:0003677">
    <property type="term" value="F:DNA binding"/>
    <property type="evidence" value="ECO:0007669"/>
    <property type="project" value="InterPro"/>
</dbReference>
<dbReference type="InterPro" id="IPR046947">
    <property type="entry name" value="LytR-like"/>
</dbReference>
<dbReference type="GO" id="GO:0000156">
    <property type="term" value="F:phosphorelay response regulator activity"/>
    <property type="evidence" value="ECO:0007669"/>
    <property type="project" value="InterPro"/>
</dbReference>
<dbReference type="STRING" id="1544798.LH29_17340"/>
<dbReference type="PANTHER" id="PTHR37299:SF1">
    <property type="entry name" value="STAGE 0 SPORULATION PROTEIN A HOMOLOG"/>
    <property type="match status" value="1"/>
</dbReference>
<proteinExistence type="predicted"/>
<dbReference type="InterPro" id="IPR007492">
    <property type="entry name" value="LytTR_DNA-bd_dom"/>
</dbReference>
<evidence type="ECO:0000313" key="5">
    <source>
        <dbReference type="Proteomes" id="UP000032544"/>
    </source>
</evidence>
<reference evidence="4 5" key="1">
    <citation type="submission" date="2014-09" db="EMBL/GenBank/DDBJ databases">
        <title>Draft Genome Sequence of Draconibacterium sp. JN14CK-3.</title>
        <authorList>
            <person name="Dong C."/>
            <person name="Lai Q."/>
            <person name="Shao Z."/>
        </authorList>
    </citation>
    <scope>NUCLEOTIDE SEQUENCE [LARGE SCALE GENOMIC DNA]</scope>
    <source>
        <strain evidence="4 5">JN14CK-3</strain>
    </source>
</reference>
<dbReference type="InterPro" id="IPR001789">
    <property type="entry name" value="Sig_transdc_resp-reg_receiver"/>
</dbReference>
<dbReference type="PANTHER" id="PTHR37299">
    <property type="entry name" value="TRANSCRIPTIONAL REGULATOR-RELATED"/>
    <property type="match status" value="1"/>
</dbReference>
<evidence type="ECO:0000259" key="3">
    <source>
        <dbReference type="PROSITE" id="PS50930"/>
    </source>
</evidence>
<comment type="caution">
    <text evidence="4">The sequence shown here is derived from an EMBL/GenBank/DDBJ whole genome shotgun (WGS) entry which is preliminary data.</text>
</comment>
<protein>
    <submittedName>
        <fullName evidence="4">Uncharacterized protein</fullName>
    </submittedName>
</protein>
<dbReference type="OrthoDB" id="1490554at2"/>
<evidence type="ECO:0000256" key="1">
    <source>
        <dbReference type="PROSITE-ProRule" id="PRU00169"/>
    </source>
</evidence>
<feature type="domain" description="Response regulatory" evidence="2">
    <location>
        <begin position="2"/>
        <end position="115"/>
    </location>
</feature>
<dbReference type="EMBL" id="JRHC01000004">
    <property type="protein sequence ID" value="KJF43136.1"/>
    <property type="molecule type" value="Genomic_DNA"/>
</dbReference>
<keyword evidence="1" id="KW-0597">Phosphoprotein</keyword>
<organism evidence="4 5">
    <name type="scientific">Draconibacterium sediminis</name>
    <dbReference type="NCBI Taxonomy" id="1544798"/>
    <lineage>
        <taxon>Bacteria</taxon>
        <taxon>Pseudomonadati</taxon>
        <taxon>Bacteroidota</taxon>
        <taxon>Bacteroidia</taxon>
        <taxon>Marinilabiliales</taxon>
        <taxon>Prolixibacteraceae</taxon>
        <taxon>Draconibacterium</taxon>
    </lineage>
</organism>
<sequence>MKVIIVEDEIHNYRLLRGMVEKLRPEWQIVDWFESVKSTVAWLKNNPAPDLIFMDIQLTDGISFSIFDQVNVTSMVIFTTAYDEYALRAFQVNSIDYLLKPIKEEKLRLSIEKLEHMVLVSKEKPESTPDYKELLQAITSGEKKYRKRFLISGATSYFKLDVEDVAWFYTENRVTTAVTYQGKEHVIDLTIEKLEEQLDPDLFFRTNRSSIVHINAIRKFENHFGGKLILRLIPPFDEPITISRLKATEFKEWVGK</sequence>
<dbReference type="Pfam" id="PF00072">
    <property type="entry name" value="Response_reg"/>
    <property type="match status" value="1"/>
</dbReference>
<feature type="domain" description="HTH LytTR-type" evidence="3">
    <location>
        <begin position="149"/>
        <end position="256"/>
    </location>
</feature>
<dbReference type="Pfam" id="PF04397">
    <property type="entry name" value="LytTR"/>
    <property type="match status" value="1"/>
</dbReference>
<dbReference type="PATRIC" id="fig|1544798.3.peg.3632"/>
<name>A0A0D8J9D1_9BACT</name>
<feature type="modified residue" description="4-aspartylphosphate" evidence="1">
    <location>
        <position position="55"/>
    </location>
</feature>
<accession>A0A0D8J9D1</accession>
<dbReference type="SMART" id="SM00448">
    <property type="entry name" value="REC"/>
    <property type="match status" value="1"/>
</dbReference>
<evidence type="ECO:0000313" key="4">
    <source>
        <dbReference type="EMBL" id="KJF43136.1"/>
    </source>
</evidence>
<keyword evidence="5" id="KW-1185">Reference proteome</keyword>
<dbReference type="SUPFAM" id="SSF52172">
    <property type="entry name" value="CheY-like"/>
    <property type="match status" value="1"/>
</dbReference>
<gene>
    <name evidence="4" type="ORF">LH29_17340</name>
</gene>
<dbReference type="RefSeq" id="WP_045031784.1">
    <property type="nucleotide sequence ID" value="NZ_JRHC01000004.1"/>
</dbReference>
<dbReference type="PROSITE" id="PS50110">
    <property type="entry name" value="RESPONSE_REGULATORY"/>
    <property type="match status" value="1"/>
</dbReference>
<dbReference type="Proteomes" id="UP000032544">
    <property type="component" value="Unassembled WGS sequence"/>
</dbReference>
<dbReference type="Gene3D" id="2.40.50.1020">
    <property type="entry name" value="LytTr DNA-binding domain"/>
    <property type="match status" value="1"/>
</dbReference>
<dbReference type="SMART" id="SM00850">
    <property type="entry name" value="LytTR"/>
    <property type="match status" value="1"/>
</dbReference>
<dbReference type="Gene3D" id="3.40.50.2300">
    <property type="match status" value="1"/>
</dbReference>